<name>A0ABR4F0B6_9PEZI</name>
<organism evidence="2 3">
    <name type="scientific">Diaporthe vaccinii</name>
    <dbReference type="NCBI Taxonomy" id="105482"/>
    <lineage>
        <taxon>Eukaryota</taxon>
        <taxon>Fungi</taxon>
        <taxon>Dikarya</taxon>
        <taxon>Ascomycota</taxon>
        <taxon>Pezizomycotina</taxon>
        <taxon>Sordariomycetes</taxon>
        <taxon>Sordariomycetidae</taxon>
        <taxon>Diaporthales</taxon>
        <taxon>Diaporthaceae</taxon>
        <taxon>Diaporthe</taxon>
        <taxon>Diaporthe eres species complex</taxon>
    </lineage>
</organism>
<proteinExistence type="predicted"/>
<dbReference type="Proteomes" id="UP001600888">
    <property type="component" value="Unassembled WGS sequence"/>
</dbReference>
<sequence>MCQRTGLANQRAGPACKGVGPTYCSYHLGPNLRTSQVALELPQASPGPHQLHETTTSTPFLPRPRKSTHTNLPDLDDTPPDLYRAICI</sequence>
<gene>
    <name evidence="2" type="ORF">FJTKL_04248</name>
</gene>
<keyword evidence="3" id="KW-1185">Reference proteome</keyword>
<evidence type="ECO:0000313" key="2">
    <source>
        <dbReference type="EMBL" id="KAL2288133.1"/>
    </source>
</evidence>
<comment type="caution">
    <text evidence="2">The sequence shown here is derived from an EMBL/GenBank/DDBJ whole genome shotgun (WGS) entry which is preliminary data.</text>
</comment>
<evidence type="ECO:0000313" key="3">
    <source>
        <dbReference type="Proteomes" id="UP001600888"/>
    </source>
</evidence>
<accession>A0ABR4F0B6</accession>
<reference evidence="2 3" key="1">
    <citation type="submission" date="2024-03" db="EMBL/GenBank/DDBJ databases">
        <title>A high-quality draft genome sequence of Diaporthe vaccinii, a causative agent of upright dieback and viscid rot disease in cranberry plants.</title>
        <authorList>
            <person name="Sarrasin M."/>
            <person name="Lang B.F."/>
            <person name="Burger G."/>
        </authorList>
    </citation>
    <scope>NUCLEOTIDE SEQUENCE [LARGE SCALE GENOMIC DNA]</scope>
    <source>
        <strain evidence="2 3">IS7</strain>
    </source>
</reference>
<protein>
    <submittedName>
        <fullName evidence="2">Uncharacterized protein</fullName>
    </submittedName>
</protein>
<evidence type="ECO:0000256" key="1">
    <source>
        <dbReference type="SAM" id="MobiDB-lite"/>
    </source>
</evidence>
<dbReference type="EMBL" id="JBAWTH010000017">
    <property type="protein sequence ID" value="KAL2288133.1"/>
    <property type="molecule type" value="Genomic_DNA"/>
</dbReference>
<feature type="region of interest" description="Disordered" evidence="1">
    <location>
        <begin position="43"/>
        <end position="78"/>
    </location>
</feature>